<dbReference type="EMBL" id="JANPWB010000006">
    <property type="protein sequence ID" value="KAJ1178166.1"/>
    <property type="molecule type" value="Genomic_DNA"/>
</dbReference>
<sequence length="84" mass="9318">MDGCLIRELRVPAGPQRRQQPPRVREDRWQCPALHCCRPEPPAQQSGGSSPCCGEPTQLRQGKTELGLNRGAEQRPVVKVNTTC</sequence>
<name>A0AAV7TPQ6_PLEWA</name>
<evidence type="ECO:0000313" key="1">
    <source>
        <dbReference type="EMBL" id="KAJ1178166.1"/>
    </source>
</evidence>
<accession>A0AAV7TPQ6</accession>
<evidence type="ECO:0000313" key="2">
    <source>
        <dbReference type="Proteomes" id="UP001066276"/>
    </source>
</evidence>
<organism evidence="1 2">
    <name type="scientific">Pleurodeles waltl</name>
    <name type="common">Iberian ribbed newt</name>
    <dbReference type="NCBI Taxonomy" id="8319"/>
    <lineage>
        <taxon>Eukaryota</taxon>
        <taxon>Metazoa</taxon>
        <taxon>Chordata</taxon>
        <taxon>Craniata</taxon>
        <taxon>Vertebrata</taxon>
        <taxon>Euteleostomi</taxon>
        <taxon>Amphibia</taxon>
        <taxon>Batrachia</taxon>
        <taxon>Caudata</taxon>
        <taxon>Salamandroidea</taxon>
        <taxon>Salamandridae</taxon>
        <taxon>Pleurodelinae</taxon>
        <taxon>Pleurodeles</taxon>
    </lineage>
</organism>
<comment type="caution">
    <text evidence="1">The sequence shown here is derived from an EMBL/GenBank/DDBJ whole genome shotgun (WGS) entry which is preliminary data.</text>
</comment>
<proteinExistence type="predicted"/>
<dbReference type="Proteomes" id="UP001066276">
    <property type="component" value="Chromosome 3_2"/>
</dbReference>
<reference evidence="1" key="1">
    <citation type="journal article" date="2022" name="bioRxiv">
        <title>Sequencing and chromosome-scale assembly of the giantPleurodeles waltlgenome.</title>
        <authorList>
            <person name="Brown T."/>
            <person name="Elewa A."/>
            <person name="Iarovenko S."/>
            <person name="Subramanian E."/>
            <person name="Araus A.J."/>
            <person name="Petzold A."/>
            <person name="Susuki M."/>
            <person name="Suzuki K.-i.T."/>
            <person name="Hayashi T."/>
            <person name="Toyoda A."/>
            <person name="Oliveira C."/>
            <person name="Osipova E."/>
            <person name="Leigh N.D."/>
            <person name="Simon A."/>
            <person name="Yun M.H."/>
        </authorList>
    </citation>
    <scope>NUCLEOTIDE SEQUENCE</scope>
    <source>
        <strain evidence="1">20211129_DDA</strain>
        <tissue evidence="1">Liver</tissue>
    </source>
</reference>
<gene>
    <name evidence="1" type="ORF">NDU88_003413</name>
</gene>
<dbReference type="AlphaFoldDB" id="A0AAV7TPQ6"/>
<keyword evidence="2" id="KW-1185">Reference proteome</keyword>
<protein>
    <submittedName>
        <fullName evidence="1">Uncharacterized protein</fullName>
    </submittedName>
</protein>